<keyword evidence="4" id="KW-1185">Reference proteome</keyword>
<dbReference type="OrthoDB" id="7849865at2"/>
<sequence length="276" mass="29824">MFTIGDFARLGLVSVRMLRHYDAIGLLRPARVDQATGYRFYEAAQLATLNRVIALKDLGFTLNQVGEILAERVTVEELHGMLRLRRADLETRIAADRARLTGVEARLRTIESEGRMPAEEVLVKHVPAIRVAELSGVAASYGPEDIGPVIGPLFDRLCGIVEESGVPLTGPGLAYYVDVPGEDDAVTVHTAIPVSAEPGAVDGVEIKDLPGIGSAATIVHRGPMHDAGPTFQALAEWIDANGYLAVGHAREISLECPRDDLDKWVTEFQIEITPAS</sequence>
<organism evidence="3 4">
    <name type="scientific">Solihabitans fulvus</name>
    <dbReference type="NCBI Taxonomy" id="1892852"/>
    <lineage>
        <taxon>Bacteria</taxon>
        <taxon>Bacillati</taxon>
        <taxon>Actinomycetota</taxon>
        <taxon>Actinomycetes</taxon>
        <taxon>Pseudonocardiales</taxon>
        <taxon>Pseudonocardiaceae</taxon>
        <taxon>Solihabitans</taxon>
    </lineage>
</organism>
<dbReference type="Pfam" id="PF06445">
    <property type="entry name" value="GyrI-like"/>
    <property type="match status" value="1"/>
</dbReference>
<evidence type="ECO:0000313" key="4">
    <source>
        <dbReference type="Proteomes" id="UP000323454"/>
    </source>
</evidence>
<feature type="domain" description="HTH merR-type" evidence="2">
    <location>
        <begin position="1"/>
        <end position="71"/>
    </location>
</feature>
<reference evidence="3 4" key="1">
    <citation type="submission" date="2019-09" db="EMBL/GenBank/DDBJ databases">
        <title>Goodfellowia gen. nov., a new genus of the Pseudonocardineae related to Actinoalloteichus, containing Goodfellowia coeruleoviolacea gen. nov., comb. nov. gen. nov., comb. nov.</title>
        <authorList>
            <person name="Labeda D."/>
        </authorList>
    </citation>
    <scope>NUCLEOTIDE SEQUENCE [LARGE SCALE GENOMIC DNA]</scope>
    <source>
        <strain evidence="3 4">AN110305</strain>
    </source>
</reference>
<dbReference type="SUPFAM" id="SSF46955">
    <property type="entry name" value="Putative DNA-binding domain"/>
    <property type="match status" value="1"/>
</dbReference>
<dbReference type="SMART" id="SM00871">
    <property type="entry name" value="AraC_E_bind"/>
    <property type="match status" value="1"/>
</dbReference>
<dbReference type="InterPro" id="IPR011256">
    <property type="entry name" value="Reg_factor_effector_dom_sf"/>
</dbReference>
<comment type="caution">
    <text evidence="3">The sequence shown here is derived from an EMBL/GenBank/DDBJ whole genome shotgun (WGS) entry which is preliminary data.</text>
</comment>
<dbReference type="AlphaFoldDB" id="A0A5B2XFS6"/>
<dbReference type="Pfam" id="PF13411">
    <property type="entry name" value="MerR_1"/>
    <property type="match status" value="1"/>
</dbReference>
<dbReference type="SUPFAM" id="SSF55136">
    <property type="entry name" value="Probable bacterial effector-binding domain"/>
    <property type="match status" value="1"/>
</dbReference>
<dbReference type="EMBL" id="VUOB01000025">
    <property type="protein sequence ID" value="KAA2261770.1"/>
    <property type="molecule type" value="Genomic_DNA"/>
</dbReference>
<dbReference type="RefSeq" id="WP_149850228.1">
    <property type="nucleotide sequence ID" value="NZ_VUOB01000025.1"/>
</dbReference>
<name>A0A5B2XFS6_9PSEU</name>
<dbReference type="PROSITE" id="PS50937">
    <property type="entry name" value="HTH_MERR_2"/>
    <property type="match status" value="1"/>
</dbReference>
<dbReference type="GO" id="GO:0003677">
    <property type="term" value="F:DNA binding"/>
    <property type="evidence" value="ECO:0007669"/>
    <property type="project" value="UniProtKB-KW"/>
</dbReference>
<dbReference type="CDD" id="cd01107">
    <property type="entry name" value="HTH_BmrR"/>
    <property type="match status" value="1"/>
</dbReference>
<dbReference type="PANTHER" id="PTHR30204">
    <property type="entry name" value="REDOX-CYCLING DRUG-SENSING TRANSCRIPTIONAL ACTIVATOR SOXR"/>
    <property type="match status" value="1"/>
</dbReference>
<dbReference type="SMART" id="SM00422">
    <property type="entry name" value="HTH_MERR"/>
    <property type="match status" value="1"/>
</dbReference>
<gene>
    <name evidence="3" type="ORF">F0L68_15260</name>
</gene>
<protein>
    <submittedName>
        <fullName evidence="3">MerR family transcriptional regulator</fullName>
    </submittedName>
</protein>
<dbReference type="GO" id="GO:0003700">
    <property type="term" value="F:DNA-binding transcription factor activity"/>
    <property type="evidence" value="ECO:0007669"/>
    <property type="project" value="InterPro"/>
</dbReference>
<dbReference type="InterPro" id="IPR029442">
    <property type="entry name" value="GyrI-like"/>
</dbReference>
<dbReference type="Gene3D" id="1.10.1660.10">
    <property type="match status" value="1"/>
</dbReference>
<reference evidence="3 4" key="2">
    <citation type="submission" date="2019-09" db="EMBL/GenBank/DDBJ databases">
        <authorList>
            <person name="Jin C."/>
        </authorList>
    </citation>
    <scope>NUCLEOTIDE SEQUENCE [LARGE SCALE GENOMIC DNA]</scope>
    <source>
        <strain evidence="3 4">AN110305</strain>
    </source>
</reference>
<evidence type="ECO:0000256" key="1">
    <source>
        <dbReference type="ARBA" id="ARBA00023125"/>
    </source>
</evidence>
<dbReference type="Proteomes" id="UP000323454">
    <property type="component" value="Unassembled WGS sequence"/>
</dbReference>
<proteinExistence type="predicted"/>
<evidence type="ECO:0000259" key="2">
    <source>
        <dbReference type="PROSITE" id="PS50937"/>
    </source>
</evidence>
<dbReference type="InterPro" id="IPR010499">
    <property type="entry name" value="AraC_E-bd"/>
</dbReference>
<dbReference type="InterPro" id="IPR000551">
    <property type="entry name" value="MerR-type_HTH_dom"/>
</dbReference>
<keyword evidence="1" id="KW-0238">DNA-binding</keyword>
<evidence type="ECO:0000313" key="3">
    <source>
        <dbReference type="EMBL" id="KAA2261770.1"/>
    </source>
</evidence>
<dbReference type="Gene3D" id="3.20.80.10">
    <property type="entry name" value="Regulatory factor, effector binding domain"/>
    <property type="match status" value="1"/>
</dbReference>
<accession>A0A5B2XFS6</accession>
<dbReference type="InterPro" id="IPR009061">
    <property type="entry name" value="DNA-bd_dom_put_sf"/>
</dbReference>
<dbReference type="InterPro" id="IPR047057">
    <property type="entry name" value="MerR_fam"/>
</dbReference>
<dbReference type="PANTHER" id="PTHR30204:SF97">
    <property type="entry name" value="MERR FAMILY REGULATORY PROTEIN"/>
    <property type="match status" value="1"/>
</dbReference>